<dbReference type="Gene3D" id="2.60.40.1120">
    <property type="entry name" value="Carboxypeptidase-like, regulatory domain"/>
    <property type="match status" value="1"/>
</dbReference>
<dbReference type="Gene3D" id="1.25.40.10">
    <property type="entry name" value="Tetratricopeptide repeat domain"/>
    <property type="match status" value="2"/>
</dbReference>
<keyword evidence="2" id="KW-0175">Coiled coil</keyword>
<feature type="transmembrane region" description="Helical" evidence="4">
    <location>
        <begin position="12"/>
        <end position="37"/>
    </location>
</feature>
<reference evidence="6 7" key="1">
    <citation type="submission" date="2019-02" db="EMBL/GenBank/DDBJ databases">
        <title>Deep-cultivation of Planctomycetes and their phenomic and genomic characterization uncovers novel biology.</title>
        <authorList>
            <person name="Wiegand S."/>
            <person name="Jogler M."/>
            <person name="Boedeker C."/>
            <person name="Pinto D."/>
            <person name="Vollmers J."/>
            <person name="Rivas-Marin E."/>
            <person name="Kohn T."/>
            <person name="Peeters S.H."/>
            <person name="Heuer A."/>
            <person name="Rast P."/>
            <person name="Oberbeckmann S."/>
            <person name="Bunk B."/>
            <person name="Jeske O."/>
            <person name="Meyerdierks A."/>
            <person name="Storesund J.E."/>
            <person name="Kallscheuer N."/>
            <person name="Luecker S."/>
            <person name="Lage O.M."/>
            <person name="Pohl T."/>
            <person name="Merkel B.J."/>
            <person name="Hornburger P."/>
            <person name="Mueller R.-W."/>
            <person name="Bruemmer F."/>
            <person name="Labrenz M."/>
            <person name="Spormann A.M."/>
            <person name="Op Den Camp H."/>
            <person name="Overmann J."/>
            <person name="Amann R."/>
            <person name="Jetten M.S.M."/>
            <person name="Mascher T."/>
            <person name="Medema M.H."/>
            <person name="Devos D.P."/>
            <person name="Kaster A.-K."/>
            <person name="Ovreas L."/>
            <person name="Rohde M."/>
            <person name="Galperin M.Y."/>
            <person name="Jogler C."/>
        </authorList>
    </citation>
    <scope>NUCLEOTIDE SEQUENCE [LARGE SCALE GENOMIC DNA]</scope>
    <source>
        <strain evidence="6 7">Mal64</strain>
    </source>
</reference>
<dbReference type="InterPro" id="IPR052173">
    <property type="entry name" value="Beta-lactam_resp_regulator"/>
</dbReference>
<keyword evidence="1" id="KW-0802">TPR repeat</keyword>
<evidence type="ECO:0000256" key="2">
    <source>
        <dbReference type="SAM" id="Coils"/>
    </source>
</evidence>
<evidence type="ECO:0000313" key="6">
    <source>
        <dbReference type="EMBL" id="TWT87650.1"/>
    </source>
</evidence>
<comment type="caution">
    <text evidence="6">The sequence shown here is derived from an EMBL/GenBank/DDBJ whole genome shotgun (WGS) entry which is preliminary data.</text>
</comment>
<feature type="region of interest" description="Disordered" evidence="3">
    <location>
        <begin position="109"/>
        <end position="128"/>
    </location>
</feature>
<evidence type="ECO:0000313" key="7">
    <source>
        <dbReference type="Proteomes" id="UP000315440"/>
    </source>
</evidence>
<dbReference type="PROSITE" id="PS50005">
    <property type="entry name" value="TPR"/>
    <property type="match status" value="1"/>
</dbReference>
<feature type="repeat" description="TPR" evidence="1">
    <location>
        <begin position="963"/>
        <end position="996"/>
    </location>
</feature>
<dbReference type="InterPro" id="IPR019734">
    <property type="entry name" value="TPR_rpt"/>
</dbReference>
<dbReference type="RefSeq" id="WP_146401974.1">
    <property type="nucleotide sequence ID" value="NZ_SJPQ01000003.1"/>
</dbReference>
<dbReference type="EMBL" id="SJPQ01000003">
    <property type="protein sequence ID" value="TWT87650.1"/>
    <property type="molecule type" value="Genomic_DNA"/>
</dbReference>
<dbReference type="OrthoDB" id="279966at2"/>
<dbReference type="Gene3D" id="3.30.2010.10">
    <property type="entry name" value="Metalloproteases ('zincins'), catalytic domain"/>
    <property type="match status" value="1"/>
</dbReference>
<evidence type="ECO:0000256" key="1">
    <source>
        <dbReference type="PROSITE-ProRule" id="PRU00339"/>
    </source>
</evidence>
<dbReference type="InterPro" id="IPR011990">
    <property type="entry name" value="TPR-like_helical_dom_sf"/>
</dbReference>
<accession>A0A5C5ZKA1</accession>
<keyword evidence="4" id="KW-0472">Membrane</keyword>
<dbReference type="PANTHER" id="PTHR34978">
    <property type="entry name" value="POSSIBLE SENSOR-TRANSDUCER PROTEIN BLAR"/>
    <property type="match status" value="1"/>
</dbReference>
<dbReference type="PANTHER" id="PTHR34978:SF3">
    <property type="entry name" value="SLR0241 PROTEIN"/>
    <property type="match status" value="1"/>
</dbReference>
<gene>
    <name evidence="6" type="primary">blaR1_4</name>
    <name evidence="6" type="ORF">Mal64_31920</name>
</gene>
<feature type="transmembrane region" description="Helical" evidence="4">
    <location>
        <begin position="44"/>
        <end position="63"/>
    </location>
</feature>
<feature type="domain" description="Peptidase M56" evidence="5">
    <location>
        <begin position="64"/>
        <end position="320"/>
    </location>
</feature>
<dbReference type="AlphaFoldDB" id="A0A5C5ZKA1"/>
<dbReference type="Proteomes" id="UP000315440">
    <property type="component" value="Unassembled WGS sequence"/>
</dbReference>
<dbReference type="InterPro" id="IPR008756">
    <property type="entry name" value="Peptidase_M56"/>
</dbReference>
<evidence type="ECO:0000256" key="3">
    <source>
        <dbReference type="SAM" id="MobiDB-lite"/>
    </source>
</evidence>
<dbReference type="CDD" id="cd07341">
    <property type="entry name" value="M56_BlaR1_MecR1_like"/>
    <property type="match status" value="1"/>
</dbReference>
<name>A0A5C5ZKA1_9BACT</name>
<dbReference type="GO" id="GO:0030246">
    <property type="term" value="F:carbohydrate binding"/>
    <property type="evidence" value="ECO:0007669"/>
    <property type="project" value="InterPro"/>
</dbReference>
<sequence>MSLFESLLLDSWASALLDFHLAAFALLAFALAAGVVWRQPVWRLALAWGAGAGVCLLLALALAPEWGLWRLTVVQEATPAAAPSATVAPTPDTQDLATQAIDAIAANPLATTPTPSSSPTRQPPNTAHNLPERLIQAAALGGMVAVAWLLIGAFASRRLLADAKRAPPALVGRLAALPNVTPLPRLLVSDRLATAVATGLRRPAIVLPAQWAGDKPAEELDAVLAHELAHLRNKDLWLLAALRLLSIVLWPQPLYWLLRRRVRLDQETLADAAAAELSGRQAYAERLLGWARTLTSPPRLAGAAGLWEGPSQLRSRVAVLLDEKFTVLRSLGVRWRAACGVACLTLAVAASLVTLSPAQNASEAQPSRVAEAPAASDGAPPQDGEVFDVFLPAAPPQHAETARPVLLPGEAGKITGVCKTPDGEPVEGAEVVLSRLDMGPEGAVPSVLATTTAAENGGFEFAGLPDFTKESSTRIEMAFPFSLSFKKPGLASQSAHVEPAMVEHEGVRWLVTMPPAAPVSGRVTDAQGNPLAGATVRFVVMPGLNVPGPLHTAVTDAEGRYVIDDLAAADFEAMRQRELRQQRESLERQQKAAEEEGQQWTGSFLAATQRCVEATRAGYAVTWAPLDRAPSEVDLVMRPEAVVTGQVLGPDGEPVVDQVVVLRGDGLVGPASDDEAGRTAAELRQVYLQQATDGEGRYRFAGLPAGGYVVSLLHTGAEDPLVEPIPSGEQRVTSLEAGSTAEPPPLQLETGRIVTIQLIDEASSEPIVLEKESTASLGVQLVNAKGSLHYFAAPVTAQGRLRLRLPASELVIRLHSLRAKDDYYDATDWRPVESVSLGAGAAEVRYPINPDGVSVASYVRQAGKLASNKSIDEAIALLTEQLAKRPDNTRLRMARAEIANGWGREAEAIADYERVLVVAPDHWVAKNNLAYLLATAKEESLRDAERAVVLARRAVESLPSPYYAAYETLATAQAANGEYDTASATWEQAISLAPERFRAELREKLAAAEALRDEE</sequence>
<dbReference type="SUPFAM" id="SSF48452">
    <property type="entry name" value="TPR-like"/>
    <property type="match status" value="1"/>
</dbReference>
<evidence type="ECO:0000259" key="5">
    <source>
        <dbReference type="Pfam" id="PF05569"/>
    </source>
</evidence>
<feature type="transmembrane region" description="Helical" evidence="4">
    <location>
        <begin position="134"/>
        <end position="155"/>
    </location>
</feature>
<proteinExistence type="predicted"/>
<organism evidence="6 7">
    <name type="scientific">Pseudobythopirellula maris</name>
    <dbReference type="NCBI Taxonomy" id="2527991"/>
    <lineage>
        <taxon>Bacteria</taxon>
        <taxon>Pseudomonadati</taxon>
        <taxon>Planctomycetota</taxon>
        <taxon>Planctomycetia</taxon>
        <taxon>Pirellulales</taxon>
        <taxon>Lacipirellulaceae</taxon>
        <taxon>Pseudobythopirellula</taxon>
    </lineage>
</organism>
<keyword evidence="7" id="KW-1185">Reference proteome</keyword>
<dbReference type="InterPro" id="IPR013784">
    <property type="entry name" value="Carb-bd-like_fold"/>
</dbReference>
<feature type="transmembrane region" description="Helical" evidence="4">
    <location>
        <begin position="236"/>
        <end position="258"/>
    </location>
</feature>
<feature type="coiled-coil region" evidence="2">
    <location>
        <begin position="569"/>
        <end position="599"/>
    </location>
</feature>
<evidence type="ECO:0000256" key="4">
    <source>
        <dbReference type="SAM" id="Phobius"/>
    </source>
</evidence>
<protein>
    <submittedName>
        <fullName evidence="6">Regulatory protein BlaR1</fullName>
    </submittedName>
</protein>
<dbReference type="SUPFAM" id="SSF49452">
    <property type="entry name" value="Starch-binding domain-like"/>
    <property type="match status" value="2"/>
</dbReference>
<dbReference type="Pfam" id="PF05569">
    <property type="entry name" value="Peptidase_M56"/>
    <property type="match status" value="1"/>
</dbReference>
<feature type="compositionally biased region" description="Low complexity" evidence="3">
    <location>
        <begin position="111"/>
        <end position="126"/>
    </location>
</feature>
<keyword evidence="4" id="KW-1133">Transmembrane helix</keyword>
<keyword evidence="4" id="KW-0812">Transmembrane</keyword>
<dbReference type="SMART" id="SM00028">
    <property type="entry name" value="TPR"/>
    <property type="match status" value="3"/>
</dbReference>
<dbReference type="Pfam" id="PF13620">
    <property type="entry name" value="CarboxypepD_reg"/>
    <property type="match status" value="1"/>
</dbReference>